<feature type="transmembrane region" description="Helical" evidence="9">
    <location>
        <begin position="292"/>
        <end position="313"/>
    </location>
</feature>
<dbReference type="EMBL" id="CP014167">
    <property type="protein sequence ID" value="ANS77043.1"/>
    <property type="molecule type" value="Genomic_DNA"/>
</dbReference>
<dbReference type="InterPro" id="IPR000522">
    <property type="entry name" value="ABC_transptr_permease_BtuC"/>
</dbReference>
<keyword evidence="11" id="KW-1185">Reference proteome</keyword>
<keyword evidence="7 9" id="KW-0472">Membrane</keyword>
<feature type="compositionally biased region" description="Low complexity" evidence="8">
    <location>
        <begin position="7"/>
        <end position="17"/>
    </location>
</feature>
<evidence type="ECO:0000256" key="4">
    <source>
        <dbReference type="ARBA" id="ARBA00022475"/>
    </source>
</evidence>
<keyword evidence="6 9" id="KW-1133">Transmembrane helix</keyword>
<feature type="region of interest" description="Disordered" evidence="8">
    <location>
        <begin position="1"/>
        <end position="20"/>
    </location>
</feature>
<evidence type="ECO:0000256" key="1">
    <source>
        <dbReference type="ARBA" id="ARBA00004651"/>
    </source>
</evidence>
<dbReference type="Pfam" id="PF01032">
    <property type="entry name" value="FecCD"/>
    <property type="match status" value="1"/>
</dbReference>
<dbReference type="GO" id="GO:0033214">
    <property type="term" value="P:siderophore-iron import into cell"/>
    <property type="evidence" value="ECO:0007669"/>
    <property type="project" value="TreeGrafter"/>
</dbReference>
<gene>
    <name evidence="10" type="ORF">AWM70_01790</name>
</gene>
<feature type="transmembrane region" description="Helical" evidence="9">
    <location>
        <begin position="208"/>
        <end position="227"/>
    </location>
</feature>
<evidence type="ECO:0000313" key="10">
    <source>
        <dbReference type="EMBL" id="ANS77043.1"/>
    </source>
</evidence>
<dbReference type="GO" id="GO:0022857">
    <property type="term" value="F:transmembrane transporter activity"/>
    <property type="evidence" value="ECO:0007669"/>
    <property type="project" value="InterPro"/>
</dbReference>
<dbReference type="Gene3D" id="1.10.3470.10">
    <property type="entry name" value="ABC transporter involved in vitamin B12 uptake, BtuC"/>
    <property type="match status" value="1"/>
</dbReference>
<dbReference type="PANTHER" id="PTHR30472">
    <property type="entry name" value="FERRIC ENTEROBACTIN TRANSPORT SYSTEM PERMEASE PROTEIN"/>
    <property type="match status" value="1"/>
</dbReference>
<comment type="similarity">
    <text evidence="2">Belongs to the binding-protein-dependent transport system permease family. FecCD subfamily.</text>
</comment>
<dbReference type="AlphaFoldDB" id="A0A1B1N6I7"/>
<evidence type="ECO:0000256" key="9">
    <source>
        <dbReference type="SAM" id="Phobius"/>
    </source>
</evidence>
<feature type="transmembrane region" description="Helical" evidence="9">
    <location>
        <begin position="325"/>
        <end position="345"/>
    </location>
</feature>
<keyword evidence="3" id="KW-0813">Transport</keyword>
<evidence type="ECO:0000256" key="8">
    <source>
        <dbReference type="SAM" id="MobiDB-lite"/>
    </source>
</evidence>
<evidence type="ECO:0000256" key="5">
    <source>
        <dbReference type="ARBA" id="ARBA00022692"/>
    </source>
</evidence>
<dbReference type="SUPFAM" id="SSF81345">
    <property type="entry name" value="ABC transporter involved in vitamin B12 uptake, BtuC"/>
    <property type="match status" value="1"/>
</dbReference>
<protein>
    <submittedName>
        <fullName evidence="10">Iron ABC transporter</fullName>
    </submittedName>
</protein>
<dbReference type="PANTHER" id="PTHR30472:SF65">
    <property type="entry name" value="SIDEROPHORE TRANSPORT SYSTEM PERMEASE PROTEIN YFIZ-RELATED"/>
    <property type="match status" value="1"/>
</dbReference>
<keyword evidence="5 9" id="KW-0812">Transmembrane</keyword>
<proteinExistence type="inferred from homology"/>
<evidence type="ECO:0000313" key="11">
    <source>
        <dbReference type="Proteomes" id="UP000092573"/>
    </source>
</evidence>
<feature type="transmembrane region" description="Helical" evidence="9">
    <location>
        <begin position="133"/>
        <end position="156"/>
    </location>
</feature>
<dbReference type="InterPro" id="IPR037294">
    <property type="entry name" value="ABC_BtuC-like"/>
</dbReference>
<dbReference type="KEGG" id="pyg:AWM70_01790"/>
<evidence type="ECO:0000256" key="7">
    <source>
        <dbReference type="ARBA" id="ARBA00023136"/>
    </source>
</evidence>
<sequence length="349" mass="36379">MSHQPASNSRPQSPSGSRRSRNFVPKLLLSLLLFAAMFALAMMIGAKNIALTDIWSAMFRPGVQGEDISIIRDIRLPREVGGILVGSALAVSGAIMQGLTRNPLADPGLLGLTAGANAALAFTFAFIPAVGYFGTMTACFIGAACGVMLVFGLSALRRRGLSPLRMVLAGAAVSALLSAVADGISLAFKISKNVSMWTAGGLIGTTWGQIQAIAPVIILGVAAALLLSRQLTILSLNEEAAVGLGLKSTQVKIALYVLITLLAGASVALVGNFAFIGLMIPHIVRALVGTDYRTILPMSAILGAVFMLFADFLARMVNAPMETPIAAIISIMGLPFFLLIVRKGVKSLS</sequence>
<organism evidence="10 11">
    <name type="scientific">Paenibacillus yonginensis</name>
    <dbReference type="NCBI Taxonomy" id="1462996"/>
    <lineage>
        <taxon>Bacteria</taxon>
        <taxon>Bacillati</taxon>
        <taxon>Bacillota</taxon>
        <taxon>Bacilli</taxon>
        <taxon>Bacillales</taxon>
        <taxon>Paenibacillaceae</taxon>
        <taxon>Paenibacillus</taxon>
    </lineage>
</organism>
<feature type="transmembrane region" description="Helical" evidence="9">
    <location>
        <begin position="168"/>
        <end position="188"/>
    </location>
</feature>
<comment type="subcellular location">
    <subcellularLocation>
        <location evidence="1">Cell membrane</location>
        <topology evidence="1">Multi-pass membrane protein</topology>
    </subcellularLocation>
</comment>
<dbReference type="GO" id="GO:0005886">
    <property type="term" value="C:plasma membrane"/>
    <property type="evidence" value="ECO:0007669"/>
    <property type="project" value="UniProtKB-SubCell"/>
</dbReference>
<feature type="transmembrane region" description="Helical" evidence="9">
    <location>
        <begin position="253"/>
        <end position="280"/>
    </location>
</feature>
<feature type="transmembrane region" description="Helical" evidence="9">
    <location>
        <begin position="27"/>
        <end position="46"/>
    </location>
</feature>
<keyword evidence="4" id="KW-1003">Cell membrane</keyword>
<name>A0A1B1N6I7_9BACL</name>
<evidence type="ECO:0000256" key="6">
    <source>
        <dbReference type="ARBA" id="ARBA00022989"/>
    </source>
</evidence>
<accession>A0A1B1N6I7</accession>
<evidence type="ECO:0000256" key="2">
    <source>
        <dbReference type="ARBA" id="ARBA00007935"/>
    </source>
</evidence>
<reference evidence="10 11" key="1">
    <citation type="submission" date="2016-01" db="EMBL/GenBank/DDBJ databases">
        <title>Complete Genome Sequence of Paenibacillus yonginensis DCY84, a novel Plant Growth-Promoting Bacteria with Elicitation of Induced Systemic Resistance.</title>
        <authorList>
            <person name="Kim Y.J."/>
            <person name="Yang D.C."/>
            <person name="Sukweenadhi J."/>
        </authorList>
    </citation>
    <scope>NUCLEOTIDE SEQUENCE [LARGE SCALE GENOMIC DNA]</scope>
    <source>
        <strain evidence="10 11">DCY84</strain>
    </source>
</reference>
<feature type="transmembrane region" description="Helical" evidence="9">
    <location>
        <begin position="108"/>
        <end position="127"/>
    </location>
</feature>
<dbReference type="Proteomes" id="UP000092573">
    <property type="component" value="Chromosome"/>
</dbReference>
<feature type="transmembrane region" description="Helical" evidence="9">
    <location>
        <begin position="80"/>
        <end position="96"/>
    </location>
</feature>
<evidence type="ECO:0000256" key="3">
    <source>
        <dbReference type="ARBA" id="ARBA00022448"/>
    </source>
</evidence>
<dbReference type="STRING" id="1462996.AWM70_01790"/>
<dbReference type="CDD" id="cd06550">
    <property type="entry name" value="TM_ABC_iron-siderophores_like"/>
    <property type="match status" value="1"/>
</dbReference>
<dbReference type="FunFam" id="1.10.3470.10:FF:000001">
    <property type="entry name" value="Vitamin B12 ABC transporter permease BtuC"/>
    <property type="match status" value="1"/>
</dbReference>